<evidence type="ECO:0008006" key="4">
    <source>
        <dbReference type="Google" id="ProtNLM"/>
    </source>
</evidence>
<dbReference type="EMBL" id="DXAQ01000014">
    <property type="protein sequence ID" value="HIZ88468.1"/>
    <property type="molecule type" value="Genomic_DNA"/>
</dbReference>
<comment type="caution">
    <text evidence="2">The sequence shown here is derived from an EMBL/GenBank/DDBJ whole genome shotgun (WGS) entry which is preliminary data.</text>
</comment>
<dbReference type="NCBIfam" id="NF040942">
    <property type="entry name" value="hypo_ExtJ"/>
    <property type="match status" value="1"/>
</dbReference>
<dbReference type="AlphaFoldDB" id="A0A9D2GR68"/>
<name>A0A9D2GR68_9BACT</name>
<gene>
    <name evidence="2" type="ORF">H9804_00855</name>
</gene>
<evidence type="ECO:0000256" key="1">
    <source>
        <dbReference type="SAM" id="SignalP"/>
    </source>
</evidence>
<dbReference type="Proteomes" id="UP000824176">
    <property type="component" value="Unassembled WGS sequence"/>
</dbReference>
<organism evidence="2 3">
    <name type="scientific">Candidatus Mucispirillum faecigallinarum</name>
    <dbReference type="NCBI Taxonomy" id="2838699"/>
    <lineage>
        <taxon>Bacteria</taxon>
        <taxon>Pseudomonadati</taxon>
        <taxon>Deferribacterota</taxon>
        <taxon>Deferribacteres</taxon>
        <taxon>Deferribacterales</taxon>
        <taxon>Mucispirillaceae</taxon>
        <taxon>Mucispirillum</taxon>
    </lineage>
</organism>
<proteinExistence type="predicted"/>
<evidence type="ECO:0000313" key="2">
    <source>
        <dbReference type="EMBL" id="HIZ88468.1"/>
    </source>
</evidence>
<sequence length="68" mass="7071">MKKLALVVLTTFVAANFAFAAPQSGTVVSVDGDKVTIEVKGNKFKAGDAVSVDAEKAKKAKKPRMSGC</sequence>
<feature type="chain" id="PRO_5038932066" description="DUF5666 domain-containing protein" evidence="1">
    <location>
        <begin position="21"/>
        <end position="68"/>
    </location>
</feature>
<accession>A0A9D2GR68</accession>
<protein>
    <recommendedName>
        <fullName evidence="4">DUF5666 domain-containing protein</fullName>
    </recommendedName>
</protein>
<evidence type="ECO:0000313" key="3">
    <source>
        <dbReference type="Proteomes" id="UP000824176"/>
    </source>
</evidence>
<reference evidence="2" key="1">
    <citation type="journal article" date="2021" name="PeerJ">
        <title>Extensive microbial diversity within the chicken gut microbiome revealed by metagenomics and culture.</title>
        <authorList>
            <person name="Gilroy R."/>
            <person name="Ravi A."/>
            <person name="Getino M."/>
            <person name="Pursley I."/>
            <person name="Horton D.L."/>
            <person name="Alikhan N.F."/>
            <person name="Baker D."/>
            <person name="Gharbi K."/>
            <person name="Hall N."/>
            <person name="Watson M."/>
            <person name="Adriaenssens E.M."/>
            <person name="Foster-Nyarko E."/>
            <person name="Jarju S."/>
            <person name="Secka A."/>
            <person name="Antonio M."/>
            <person name="Oren A."/>
            <person name="Chaudhuri R.R."/>
            <person name="La Ragione R."/>
            <person name="Hildebrand F."/>
            <person name="Pallen M.J."/>
        </authorList>
    </citation>
    <scope>NUCLEOTIDE SEQUENCE</scope>
    <source>
        <strain evidence="2">ChiW4-1371</strain>
    </source>
</reference>
<keyword evidence="1" id="KW-0732">Signal</keyword>
<reference evidence="2" key="2">
    <citation type="submission" date="2021-04" db="EMBL/GenBank/DDBJ databases">
        <authorList>
            <person name="Gilroy R."/>
        </authorList>
    </citation>
    <scope>NUCLEOTIDE SEQUENCE</scope>
    <source>
        <strain evidence="2">ChiW4-1371</strain>
    </source>
</reference>
<feature type="signal peptide" evidence="1">
    <location>
        <begin position="1"/>
        <end position="20"/>
    </location>
</feature>